<reference evidence="8 9" key="1">
    <citation type="submission" date="2016-10" db="EMBL/GenBank/DDBJ databases">
        <authorList>
            <person name="de Groot N.N."/>
        </authorList>
    </citation>
    <scope>NUCLEOTIDE SEQUENCE [LARGE SCALE GENOMIC DNA]</scope>
    <source>
        <strain evidence="8 9">S137</strain>
    </source>
</reference>
<dbReference type="GO" id="GO:0016491">
    <property type="term" value="F:oxidoreductase activity"/>
    <property type="evidence" value="ECO:0007669"/>
    <property type="project" value="InterPro"/>
</dbReference>
<dbReference type="GO" id="GO:0051536">
    <property type="term" value="F:iron-sulfur cluster binding"/>
    <property type="evidence" value="ECO:0007669"/>
    <property type="project" value="UniProtKB-KW"/>
</dbReference>
<dbReference type="Gene3D" id="3.20.20.70">
    <property type="entry name" value="Aldolase class I"/>
    <property type="match status" value="1"/>
</dbReference>
<dbReference type="Pfam" id="PF04055">
    <property type="entry name" value="Radical_SAM"/>
    <property type="match status" value="1"/>
</dbReference>
<dbReference type="InterPro" id="IPR058240">
    <property type="entry name" value="rSAM_sf"/>
</dbReference>
<dbReference type="NCBIfam" id="TIGR04085">
    <property type="entry name" value="rSAM_more_4Fe4S"/>
    <property type="match status" value="1"/>
</dbReference>
<feature type="domain" description="Radical SAM core" evidence="7">
    <location>
        <begin position="88"/>
        <end position="324"/>
    </location>
</feature>
<evidence type="ECO:0000259" key="7">
    <source>
        <dbReference type="PROSITE" id="PS51918"/>
    </source>
</evidence>
<dbReference type="PANTHER" id="PTHR43273">
    <property type="entry name" value="ANAEROBIC SULFATASE-MATURATING ENZYME HOMOLOG ASLB-RELATED"/>
    <property type="match status" value="1"/>
</dbReference>
<dbReference type="InterPro" id="IPR023885">
    <property type="entry name" value="4Fe4S-binding_SPASM_dom"/>
</dbReference>
<proteinExistence type="inferred from homology"/>
<dbReference type="InterPro" id="IPR023867">
    <property type="entry name" value="Sulphatase_maturase_rSAM"/>
</dbReference>
<evidence type="ECO:0000313" key="8">
    <source>
        <dbReference type="EMBL" id="SDP12765.1"/>
    </source>
</evidence>
<evidence type="ECO:0000256" key="1">
    <source>
        <dbReference type="ARBA" id="ARBA00001966"/>
    </source>
</evidence>
<name>A0A1H0Q6W6_SELRU</name>
<sequence length="512" mass="57468">MRISTYEIVLPLMDGSEEIEERALLVNGLYGAYDVVTKPEAAKIAAGNLDGLSADLQERLLRRGHLTVKSEAEELADLKLLGRLYRMVQGRTVAGLTIIPTYDCNFRCPYCYEQHRLKKGQAWLEHTMNEEMAAAIFAAVKDYKKRGYALSECTLYGGEPLLAKNAAIVRDILVHCRDLGLNVNAITNGYELESHLDALAEYGCEWLQVSLDGVGKMNDRRRVHKDGQPTYERILHNIELALQRGIGVLLRVNVGRENLSHIGAMVADFQSRGLIPQENAQGGKNKRGKFRYYFRAATDDRHPEKNVTGQAIMEELLHIGFKPEEALEHQLQYQNLAETLRKIFQKKDMPSFSPAFCGAEQGMIVADPFGNVYPCWDVVALDGTAVGFTDVEAGKFKLSLAKAKWRTRTADLLPACQSCPYVFICRGGCACHAFQEHGSYFREHCGETRADFELLAPILAGEWWLKHKEEELSLSLHGPLSRLTEAERQCMQQSQSWQEMLAIGKRVGLIGT</sequence>
<comment type="similarity">
    <text evidence="6">Belongs to the radical SAM superfamily. Anaerobic sulfatase-maturating enzyme family.</text>
</comment>
<keyword evidence="4" id="KW-0408">Iron</keyword>
<dbReference type="SFLD" id="SFLDS00029">
    <property type="entry name" value="Radical_SAM"/>
    <property type="match status" value="1"/>
</dbReference>
<dbReference type="GO" id="GO:0046872">
    <property type="term" value="F:metal ion binding"/>
    <property type="evidence" value="ECO:0007669"/>
    <property type="project" value="UniProtKB-KW"/>
</dbReference>
<evidence type="ECO:0000256" key="6">
    <source>
        <dbReference type="ARBA" id="ARBA00023601"/>
    </source>
</evidence>
<gene>
    <name evidence="8" type="ORF">SAMN05216366_10713</name>
</gene>
<evidence type="ECO:0000256" key="2">
    <source>
        <dbReference type="ARBA" id="ARBA00022691"/>
    </source>
</evidence>
<dbReference type="InterPro" id="IPR007197">
    <property type="entry name" value="rSAM"/>
</dbReference>
<dbReference type="EMBL" id="FNJQ01000007">
    <property type="protein sequence ID" value="SDP12765.1"/>
    <property type="molecule type" value="Genomic_DNA"/>
</dbReference>
<dbReference type="Proteomes" id="UP000182412">
    <property type="component" value="Unassembled WGS sequence"/>
</dbReference>
<dbReference type="CDD" id="cd01335">
    <property type="entry name" value="Radical_SAM"/>
    <property type="match status" value="1"/>
</dbReference>
<dbReference type="UniPathway" id="UPA00782"/>
<evidence type="ECO:0000256" key="3">
    <source>
        <dbReference type="ARBA" id="ARBA00022723"/>
    </source>
</evidence>
<keyword evidence="2" id="KW-0949">S-adenosyl-L-methionine</keyword>
<dbReference type="AlphaFoldDB" id="A0A1H0Q6W6"/>
<dbReference type="OrthoDB" id="9808591at2"/>
<evidence type="ECO:0000256" key="4">
    <source>
        <dbReference type="ARBA" id="ARBA00023004"/>
    </source>
</evidence>
<dbReference type="SUPFAM" id="SSF102114">
    <property type="entry name" value="Radical SAM enzymes"/>
    <property type="match status" value="1"/>
</dbReference>
<keyword evidence="3" id="KW-0479">Metal-binding</keyword>
<organism evidence="8 9">
    <name type="scientific">Selenomonas ruminantium</name>
    <dbReference type="NCBI Taxonomy" id="971"/>
    <lineage>
        <taxon>Bacteria</taxon>
        <taxon>Bacillati</taxon>
        <taxon>Bacillota</taxon>
        <taxon>Negativicutes</taxon>
        <taxon>Selenomonadales</taxon>
        <taxon>Selenomonadaceae</taxon>
        <taxon>Selenomonas</taxon>
    </lineage>
</organism>
<protein>
    <submittedName>
        <fullName evidence="8">4Fe-4S single cluster domain-containing protein</fullName>
    </submittedName>
</protein>
<dbReference type="InterPro" id="IPR013785">
    <property type="entry name" value="Aldolase_TIM"/>
</dbReference>
<evidence type="ECO:0000256" key="5">
    <source>
        <dbReference type="ARBA" id="ARBA00023014"/>
    </source>
</evidence>
<dbReference type="PANTHER" id="PTHR43273:SF3">
    <property type="entry name" value="ANAEROBIC SULFATASE-MATURATING ENZYME HOMOLOG ASLB-RELATED"/>
    <property type="match status" value="1"/>
</dbReference>
<dbReference type="SFLD" id="SFLDG01067">
    <property type="entry name" value="SPASM/twitch_domain_containing"/>
    <property type="match status" value="1"/>
</dbReference>
<accession>A0A1H0Q6W6</accession>
<evidence type="ECO:0000313" key="9">
    <source>
        <dbReference type="Proteomes" id="UP000182412"/>
    </source>
</evidence>
<keyword evidence="5" id="KW-0411">Iron-sulfur</keyword>
<dbReference type="PROSITE" id="PS51918">
    <property type="entry name" value="RADICAL_SAM"/>
    <property type="match status" value="1"/>
</dbReference>
<dbReference type="RefSeq" id="WP_074571738.1">
    <property type="nucleotide sequence ID" value="NZ_FNJQ01000007.1"/>
</dbReference>
<comment type="cofactor">
    <cofactor evidence="1">
        <name>[4Fe-4S] cluster</name>
        <dbReference type="ChEBI" id="CHEBI:49883"/>
    </cofactor>
</comment>